<proteinExistence type="predicted"/>
<dbReference type="EMBL" id="CM047904">
    <property type="protein sequence ID" value="KAJ0090349.1"/>
    <property type="molecule type" value="Genomic_DNA"/>
</dbReference>
<evidence type="ECO:0000313" key="1">
    <source>
        <dbReference type="EMBL" id="KAJ0090349.1"/>
    </source>
</evidence>
<sequence length="464" mass="52635">MDNKEKLHIAMFPWLAYGHIMPFFQVAKFLVEKGHHVYFISTPKNIHRLPQIPNNLSSQLNFVQLPLPHVQGLPEGAESPADLPIHKAPYLKQAYDMLQLPFIKFLKNSQVTWIIQDFASYWLPSAAAQLGVNTVYFSIVNATTCSFFGSPADLINGRFQKAEDLTMVPQWINFNSNIKFKLHDIMRVQQECKDSVSDLYRYGTVLKDCRAVIVRSCPEFEPEAFTVFSKLLQKPVLPVSLLPPSMQDYTVADSKWQVLKDWLDTKKERSVVYVALGTLLTLSQELMHELAYGLEKSGFPFIWVINKRPLVEGKMGSDLVPHGFEDRVSGQGLIWMNWAPQLRILAHSSVGGFLTHSGWSSVIEALGLGRPLIMLTGGSDTGLVARMMHRRVGLEIERDDKDGSFTSECVAKSISQVLVEKEGEPLRANAWAMRETFGNMELRNKYLEEFNRFIENNTAPNRSI</sequence>
<name>A0ACC1AUJ8_9ROSI</name>
<reference evidence="2" key="1">
    <citation type="journal article" date="2023" name="G3 (Bethesda)">
        <title>Genome assembly and association tests identify interacting loci associated with vigor, precocity, and sex in interspecific pistachio rootstocks.</title>
        <authorList>
            <person name="Palmer W."/>
            <person name="Jacygrad E."/>
            <person name="Sagayaradj S."/>
            <person name="Cavanaugh K."/>
            <person name="Han R."/>
            <person name="Bertier L."/>
            <person name="Beede B."/>
            <person name="Kafkas S."/>
            <person name="Golino D."/>
            <person name="Preece J."/>
            <person name="Michelmore R."/>
        </authorList>
    </citation>
    <scope>NUCLEOTIDE SEQUENCE [LARGE SCALE GENOMIC DNA]</scope>
</reference>
<accession>A0ACC1AUJ8</accession>
<organism evidence="1 2">
    <name type="scientific">Pistacia atlantica</name>
    <dbReference type="NCBI Taxonomy" id="434234"/>
    <lineage>
        <taxon>Eukaryota</taxon>
        <taxon>Viridiplantae</taxon>
        <taxon>Streptophyta</taxon>
        <taxon>Embryophyta</taxon>
        <taxon>Tracheophyta</taxon>
        <taxon>Spermatophyta</taxon>
        <taxon>Magnoliopsida</taxon>
        <taxon>eudicotyledons</taxon>
        <taxon>Gunneridae</taxon>
        <taxon>Pentapetalae</taxon>
        <taxon>rosids</taxon>
        <taxon>malvids</taxon>
        <taxon>Sapindales</taxon>
        <taxon>Anacardiaceae</taxon>
        <taxon>Pistacia</taxon>
    </lineage>
</organism>
<gene>
    <name evidence="1" type="ORF">Patl1_13506</name>
</gene>
<protein>
    <submittedName>
        <fullName evidence="1">Uncharacterized protein</fullName>
    </submittedName>
</protein>
<dbReference type="Proteomes" id="UP001164250">
    <property type="component" value="Chromosome 8"/>
</dbReference>
<keyword evidence="2" id="KW-1185">Reference proteome</keyword>
<evidence type="ECO:0000313" key="2">
    <source>
        <dbReference type="Proteomes" id="UP001164250"/>
    </source>
</evidence>
<comment type="caution">
    <text evidence="1">The sequence shown here is derived from an EMBL/GenBank/DDBJ whole genome shotgun (WGS) entry which is preliminary data.</text>
</comment>